<feature type="domain" description="TANC1/2-like AAA+ ATPase lid" evidence="6">
    <location>
        <begin position="68"/>
        <end position="148"/>
    </location>
</feature>
<feature type="repeat" description="ANK" evidence="4">
    <location>
        <begin position="876"/>
        <end position="908"/>
    </location>
</feature>
<dbReference type="AlphaFoldDB" id="A0AA85K2G5"/>
<evidence type="ECO:0000256" key="2">
    <source>
        <dbReference type="ARBA" id="ARBA00022737"/>
    </source>
</evidence>
<evidence type="ECO:0008006" key="10">
    <source>
        <dbReference type="Google" id="ProtNLM"/>
    </source>
</evidence>
<dbReference type="Pfam" id="PF13637">
    <property type="entry name" value="Ank_4"/>
    <property type="match status" value="1"/>
</dbReference>
<evidence type="ECO:0000256" key="1">
    <source>
        <dbReference type="ARBA" id="ARBA00022553"/>
    </source>
</evidence>
<feature type="repeat" description="ANK" evidence="4">
    <location>
        <begin position="441"/>
        <end position="473"/>
    </location>
</feature>
<dbReference type="Proteomes" id="UP000050795">
    <property type="component" value="Unassembled WGS sequence"/>
</dbReference>
<dbReference type="Gene3D" id="1.25.40.20">
    <property type="entry name" value="Ankyrin repeat-containing domain"/>
    <property type="match status" value="4"/>
</dbReference>
<keyword evidence="8" id="KW-1185">Reference proteome</keyword>
<keyword evidence="1" id="KW-0597">Phosphoprotein</keyword>
<protein>
    <recommendedName>
        <fullName evidence="10">ANK_REP_REGION domain-containing protein</fullName>
    </recommendedName>
</protein>
<feature type="domain" description="TANC1/2-like winged helix" evidence="7">
    <location>
        <begin position="157"/>
        <end position="275"/>
    </location>
</feature>
<feature type="repeat" description="ANK" evidence="4">
    <location>
        <begin position="644"/>
        <end position="676"/>
    </location>
</feature>
<evidence type="ECO:0000313" key="9">
    <source>
        <dbReference type="WBParaSite" id="TREG1_50620.1"/>
    </source>
</evidence>
<evidence type="ECO:0000313" key="8">
    <source>
        <dbReference type="Proteomes" id="UP000050795"/>
    </source>
</evidence>
<dbReference type="Pfam" id="PF25520">
    <property type="entry name" value="AAA_lid_TANC1"/>
    <property type="match status" value="1"/>
</dbReference>
<feature type="repeat" description="ANK" evidence="4">
    <location>
        <begin position="943"/>
        <end position="975"/>
    </location>
</feature>
<dbReference type="SUPFAM" id="SSF48403">
    <property type="entry name" value="Ankyrin repeat"/>
    <property type="match status" value="2"/>
</dbReference>
<feature type="repeat" description="ANK" evidence="4">
    <location>
        <begin position="540"/>
        <end position="577"/>
    </location>
</feature>
<feature type="repeat" description="ANK" evidence="4">
    <location>
        <begin position="611"/>
        <end position="643"/>
    </location>
</feature>
<proteinExistence type="predicted"/>
<dbReference type="InterPro" id="IPR058018">
    <property type="entry name" value="AAA_lid_TANC1/2"/>
</dbReference>
<dbReference type="SMART" id="SM00248">
    <property type="entry name" value="ANK"/>
    <property type="match status" value="16"/>
</dbReference>
<evidence type="ECO:0000256" key="4">
    <source>
        <dbReference type="PROSITE-ProRule" id="PRU00023"/>
    </source>
</evidence>
<keyword evidence="3 4" id="KW-0040">ANK repeat</keyword>
<reference evidence="8" key="1">
    <citation type="submission" date="2022-06" db="EMBL/GenBank/DDBJ databases">
        <authorList>
            <person name="Berger JAMES D."/>
            <person name="Berger JAMES D."/>
        </authorList>
    </citation>
    <scope>NUCLEOTIDE SEQUENCE [LARGE SCALE GENOMIC DNA]</scope>
</reference>
<dbReference type="InterPro" id="IPR002110">
    <property type="entry name" value="Ankyrin_rpt"/>
</dbReference>
<evidence type="ECO:0000259" key="7">
    <source>
        <dbReference type="Pfam" id="PF25521"/>
    </source>
</evidence>
<dbReference type="PANTHER" id="PTHR24173">
    <property type="entry name" value="ANKYRIN REPEAT CONTAINING"/>
    <property type="match status" value="1"/>
</dbReference>
<feature type="repeat" description="ANK" evidence="4">
    <location>
        <begin position="795"/>
        <end position="827"/>
    </location>
</feature>
<dbReference type="InterPro" id="IPR036770">
    <property type="entry name" value="Ankyrin_rpt-contain_sf"/>
</dbReference>
<keyword evidence="2" id="KW-0677">Repeat</keyword>
<dbReference type="WBParaSite" id="TREG1_50620.1">
    <property type="protein sequence ID" value="TREG1_50620.1"/>
    <property type="gene ID" value="TREG1_50620"/>
</dbReference>
<feature type="region of interest" description="Disordered" evidence="5">
    <location>
        <begin position="756"/>
        <end position="777"/>
    </location>
</feature>
<evidence type="ECO:0000256" key="3">
    <source>
        <dbReference type="ARBA" id="ARBA00023043"/>
    </source>
</evidence>
<feature type="repeat" description="ANK" evidence="4">
    <location>
        <begin position="909"/>
        <end position="933"/>
    </location>
</feature>
<dbReference type="PROSITE" id="PS50297">
    <property type="entry name" value="ANK_REP_REGION"/>
    <property type="match status" value="9"/>
</dbReference>
<sequence length="1225" mass="136037">MDDKALFVNTNSESENNRVPNGSILEMLANHSHLLPDWLLLIVTCRRKYRSIIKHMFPGIKTIAIDDLRKPMIAQDIQEYMTCRFNEESIQCSNEVRLEMMHLLRIKSSACMLYLETVLDLIRDGRINLQDVAFIPGTLNGLFLWLCQHLFPLTSEFDSESTFVSVKPLLNIMLASCEPLSVQSLYSVLLVSKPDLAKSTFYQQLHQLKPIISLNYESSDYIINKTNTSGFMDSLIVHFLHEVFAEWLIDVKHCTSTYLCNITDGQFLIEKALVNNTKYDSSYISRNKDNDSYDRNLLLLSSEEYPGLIVRKSNDNDVTLDLCKASMLIKKSKSADQTDSRYMANTLDCTTLSSDPNVVPDSNHVIYPQTNQLSDVDHNRIGYDYSTYSMKERDEEYGTAEQLRQKTSICHELISAIRLGQYENIKLLLESDADPNTIDQDGWSALRTAAWGGYSDIVQLLIYYGADVNLSGPDGRTALRAAAWAGNVGTVKCLLNAGADVNKSDSEKRTALIAAAYMGHKDVLEVLLEAGADVNHSDSDGRTALHVAAFCVQKSDAHADIVASLLNHGANPNLSDSEGITPLLGASNTGNCVVCELCLEADADVNITDKSGRTPVMLAVLGGYTHIVRLLLFWGATVDIMDYAGRSLLSIAAQIKNAQIVQELLARGLDEAHKDHSGCTPLHLTLENSCDSELSLEHENNQDECCEEVIRLLLDAGASLEETDNAGRTSLLVACQANNINAVHILLNYSTNDPLSCRSPTHSGSSESRQQLNPNSSHGHLPHYVHPCINIASYDGQTPLRAAAFNGNQDMVKLLLSYGADPDHQDAYGRTTLYMLALEGQLDMADLLLHCPAPGVLPRPGSSRLIGANPVLSDDEGRFPLHVVTWLGHVDFVRLLLQAGTPVDIRDREGRTPLQLAAWQGHAEICHILLNEGNARVDAVCSQGATALCIAAQEGHLDVCKVLLQANANPLQTDSHGRTPYRVALKAGHLEICKLLELSQPDFTMINGQWQSINNDPFQNKHVKDMKTRRDSDKVPQFPVSSQQKYAVNNTPIVSDSPAKINSKEFQVVRTENLNQNISPRQHNQPSKVYYDDDNPYARPPELFTTRFVPTKKSVTHCGQPSQTSISHGSHHIVEDMKTVHNQNCIPKSGYYIPLEQKNHTHENWWNTPVCYQSQPTSTETNHTPVSCNLNSGYPLHMIIPSEGVHIHGKFDQNHLPVSKMIHLD</sequence>
<dbReference type="Pfam" id="PF12796">
    <property type="entry name" value="Ank_2"/>
    <property type="match status" value="6"/>
</dbReference>
<accession>A0AA85K2G5</accession>
<evidence type="ECO:0000256" key="5">
    <source>
        <dbReference type="SAM" id="MobiDB-lite"/>
    </source>
</evidence>
<feature type="repeat" description="ANK" evidence="4">
    <location>
        <begin position="578"/>
        <end position="610"/>
    </location>
</feature>
<dbReference type="Pfam" id="PF25521">
    <property type="entry name" value="WHD_TANC1"/>
    <property type="match status" value="1"/>
</dbReference>
<reference evidence="9" key="2">
    <citation type="submission" date="2023-11" db="UniProtKB">
        <authorList>
            <consortium name="WormBaseParasite"/>
        </authorList>
    </citation>
    <scope>IDENTIFICATION</scope>
</reference>
<name>A0AA85K2G5_TRIRE</name>
<evidence type="ECO:0000259" key="6">
    <source>
        <dbReference type="Pfam" id="PF25520"/>
    </source>
</evidence>
<dbReference type="PANTHER" id="PTHR24173:SF74">
    <property type="entry name" value="ANKYRIN REPEAT DOMAIN-CONTAINING PROTEIN 16"/>
    <property type="match status" value="1"/>
</dbReference>
<dbReference type="PROSITE" id="PS50088">
    <property type="entry name" value="ANK_REPEAT"/>
    <property type="match status" value="11"/>
</dbReference>
<feature type="repeat" description="ANK" evidence="4">
    <location>
        <begin position="474"/>
        <end position="506"/>
    </location>
</feature>
<dbReference type="InterPro" id="IPR058056">
    <property type="entry name" value="WH_TANC1/2"/>
</dbReference>
<organism evidence="8 9">
    <name type="scientific">Trichobilharzia regenti</name>
    <name type="common">Nasal bird schistosome</name>
    <dbReference type="NCBI Taxonomy" id="157069"/>
    <lineage>
        <taxon>Eukaryota</taxon>
        <taxon>Metazoa</taxon>
        <taxon>Spiralia</taxon>
        <taxon>Lophotrochozoa</taxon>
        <taxon>Platyhelminthes</taxon>
        <taxon>Trematoda</taxon>
        <taxon>Digenea</taxon>
        <taxon>Strigeidida</taxon>
        <taxon>Schistosomatoidea</taxon>
        <taxon>Schistosomatidae</taxon>
        <taxon>Trichobilharzia</taxon>
    </lineage>
</organism>
<feature type="repeat" description="ANK" evidence="4">
    <location>
        <begin position="507"/>
        <end position="539"/>
    </location>
</feature>